<evidence type="ECO:0000256" key="1">
    <source>
        <dbReference type="PROSITE-ProRule" id="PRU00266"/>
    </source>
</evidence>
<feature type="region of interest" description="Disordered" evidence="2">
    <location>
        <begin position="39"/>
        <end position="72"/>
    </location>
</feature>
<dbReference type="STRING" id="50429.A0A2B4RNZ4"/>
<feature type="region of interest" description="Disordered" evidence="2">
    <location>
        <begin position="235"/>
        <end position="255"/>
    </location>
</feature>
<dbReference type="PROSITE" id="PS50020">
    <property type="entry name" value="WW_DOMAIN_2"/>
    <property type="match status" value="1"/>
</dbReference>
<feature type="region of interest" description="Disordered" evidence="2">
    <location>
        <begin position="525"/>
        <end position="546"/>
    </location>
</feature>
<feature type="region of interest" description="Disordered" evidence="2">
    <location>
        <begin position="188"/>
        <end position="214"/>
    </location>
</feature>
<dbReference type="PROSITE" id="PS50137">
    <property type="entry name" value="DS_RBD"/>
    <property type="match status" value="1"/>
</dbReference>
<gene>
    <name evidence="5" type="primary">Dgcr8</name>
    <name evidence="5" type="ORF">AWC38_SpisGene16248</name>
</gene>
<dbReference type="AlphaFoldDB" id="A0A2B4RNZ4"/>
<protein>
    <submittedName>
        <fullName evidence="5">Microprocessor complex subunit DGCR8</fullName>
    </submittedName>
</protein>
<dbReference type="EMBL" id="LSMT01000365">
    <property type="protein sequence ID" value="PFX19331.1"/>
    <property type="molecule type" value="Genomic_DNA"/>
</dbReference>
<keyword evidence="6" id="KW-1185">Reference proteome</keyword>
<organism evidence="5 6">
    <name type="scientific">Stylophora pistillata</name>
    <name type="common">Smooth cauliflower coral</name>
    <dbReference type="NCBI Taxonomy" id="50429"/>
    <lineage>
        <taxon>Eukaryota</taxon>
        <taxon>Metazoa</taxon>
        <taxon>Cnidaria</taxon>
        <taxon>Anthozoa</taxon>
        <taxon>Hexacorallia</taxon>
        <taxon>Scleractinia</taxon>
        <taxon>Astrocoeniina</taxon>
        <taxon>Pocilloporidae</taxon>
        <taxon>Stylophora</taxon>
    </lineage>
</organism>
<dbReference type="FunFam" id="3.30.160.20:FF:000021">
    <property type="entry name" value="Microprocessor complex subunit DGCR8"/>
    <property type="match status" value="1"/>
</dbReference>
<dbReference type="OrthoDB" id="112668at2759"/>
<evidence type="ECO:0000313" key="5">
    <source>
        <dbReference type="EMBL" id="PFX19331.1"/>
    </source>
</evidence>
<reference evidence="6" key="1">
    <citation type="journal article" date="2017" name="bioRxiv">
        <title>Comparative analysis of the genomes of Stylophora pistillata and Acropora digitifera provides evidence for extensive differences between species of corals.</title>
        <authorList>
            <person name="Voolstra C.R."/>
            <person name="Li Y."/>
            <person name="Liew Y.J."/>
            <person name="Baumgarten S."/>
            <person name="Zoccola D."/>
            <person name="Flot J.-F."/>
            <person name="Tambutte S."/>
            <person name="Allemand D."/>
            <person name="Aranda M."/>
        </authorList>
    </citation>
    <scope>NUCLEOTIDE SEQUENCE [LARGE SCALE GENOMIC DNA]</scope>
</reference>
<dbReference type="InterPro" id="IPR001202">
    <property type="entry name" value="WW_dom"/>
</dbReference>
<evidence type="ECO:0000259" key="3">
    <source>
        <dbReference type="PROSITE" id="PS50020"/>
    </source>
</evidence>
<evidence type="ECO:0000313" key="6">
    <source>
        <dbReference type="Proteomes" id="UP000225706"/>
    </source>
</evidence>
<evidence type="ECO:0000259" key="4">
    <source>
        <dbReference type="PROSITE" id="PS50137"/>
    </source>
</evidence>
<evidence type="ECO:0000256" key="2">
    <source>
        <dbReference type="SAM" id="MobiDB-lite"/>
    </source>
</evidence>
<feature type="compositionally biased region" description="Polar residues" evidence="2">
    <location>
        <begin position="202"/>
        <end position="214"/>
    </location>
</feature>
<accession>A0A2B4RNZ4</accession>
<name>A0A2B4RNZ4_STYPI</name>
<feature type="domain" description="WW" evidence="3">
    <location>
        <begin position="133"/>
        <end position="166"/>
    </location>
</feature>
<dbReference type="PANTHER" id="PTHR13482">
    <property type="entry name" value="MICRORNA PROCESSOR COMPLEX SUBUNIT DGCR8"/>
    <property type="match status" value="1"/>
</dbReference>
<dbReference type="InterPro" id="IPR040375">
    <property type="entry name" value="DGCR8"/>
</dbReference>
<dbReference type="GO" id="GO:0070877">
    <property type="term" value="C:microprocessor complex"/>
    <property type="evidence" value="ECO:0007669"/>
    <property type="project" value="InterPro"/>
</dbReference>
<sequence length="583" mass="64817">MSVDISVNELAVVVKAPTVLTVGENSELRTEIEKMENTMEKVSSSAGMDIPTYSKEESTDEEMPFETERIPLKRKSEEDLLDHNHKRRMTEGDQADDWENVISTTGDEKQEGENPTDEQERKVIILKGNLPKLALPEGWIALNHRSGGIIYLHKPSRVCTWSRPYHIGGGSVRKHDVPLAAIPCLHQKKGINQENTEETKSENGTSKSKNPAGSILNALNTQDVEKCVANTSVVKNTSEEQEETTDSNKNTPPTLELLDIGELGSYLSTIWEFQTLTSEQERYAVMALPQTEDDVELPSSLECLSYSVKGAENGKSPSKYCLLNAGGKTPVAILHEYCQRILKSKPVYLASESASSDSPFVAEVQIDGIKYGSGTGSSKKIARQIAAESTLEVLLPGMFKKIRDYQISDAELEFFDQVDILNPRLFEFCSKTSLPSPSQILEECLRRNQGICSSIEFKTVCGQNKSLSFIITCGKHTATGPCKNKRNGKQLASQHILKKLHPHLEKWGALIRIYCDRPTGSIKKYKKDDSETANEKSGGNSSTNTDLLERLKSEMRKMYSENENANRMDAMDKPAEPVFTVTI</sequence>
<dbReference type="InterPro" id="IPR014720">
    <property type="entry name" value="dsRBD_dom"/>
</dbReference>
<dbReference type="GO" id="GO:0042802">
    <property type="term" value="F:identical protein binding"/>
    <property type="evidence" value="ECO:0007669"/>
    <property type="project" value="InterPro"/>
</dbReference>
<comment type="caution">
    <text evidence="5">The sequence shown here is derived from an EMBL/GenBank/DDBJ whole genome shotgun (WGS) entry which is preliminary data.</text>
</comment>
<keyword evidence="1" id="KW-0694">RNA-binding</keyword>
<dbReference type="Gene3D" id="2.20.70.10">
    <property type="match status" value="1"/>
</dbReference>
<dbReference type="GO" id="GO:0003725">
    <property type="term" value="F:double-stranded RNA binding"/>
    <property type="evidence" value="ECO:0007669"/>
    <property type="project" value="TreeGrafter"/>
</dbReference>
<proteinExistence type="predicted"/>
<dbReference type="Pfam" id="PF00035">
    <property type="entry name" value="dsrm"/>
    <property type="match status" value="2"/>
</dbReference>
<dbReference type="Gene3D" id="3.30.160.590">
    <property type="match status" value="1"/>
</dbReference>
<feature type="compositionally biased region" description="Polar residues" evidence="2">
    <location>
        <begin position="535"/>
        <end position="546"/>
    </location>
</feature>
<dbReference type="PANTHER" id="PTHR13482:SF3">
    <property type="entry name" value="MICROPROCESSOR COMPLEX SUBUNIT DGCR8"/>
    <property type="match status" value="1"/>
</dbReference>
<dbReference type="GO" id="GO:0031053">
    <property type="term" value="P:primary miRNA processing"/>
    <property type="evidence" value="ECO:0007669"/>
    <property type="project" value="InterPro"/>
</dbReference>
<dbReference type="Gene3D" id="3.30.160.20">
    <property type="match status" value="2"/>
</dbReference>
<dbReference type="GO" id="GO:0020037">
    <property type="term" value="F:heme binding"/>
    <property type="evidence" value="ECO:0007669"/>
    <property type="project" value="InterPro"/>
</dbReference>
<dbReference type="SMART" id="SM00358">
    <property type="entry name" value="DSRM"/>
    <property type="match status" value="1"/>
</dbReference>
<dbReference type="CDD" id="cd19868">
    <property type="entry name" value="DSRM_DGCR8_rpt2"/>
    <property type="match status" value="1"/>
</dbReference>
<dbReference type="Proteomes" id="UP000225706">
    <property type="component" value="Unassembled WGS sequence"/>
</dbReference>
<dbReference type="CDD" id="cd19867">
    <property type="entry name" value="DSRM_DGCR8_rpt1"/>
    <property type="match status" value="1"/>
</dbReference>
<dbReference type="GO" id="GO:0070878">
    <property type="term" value="F:primary miRNA binding"/>
    <property type="evidence" value="ECO:0007669"/>
    <property type="project" value="TreeGrafter"/>
</dbReference>
<feature type="domain" description="DRBM" evidence="4">
    <location>
        <begin position="329"/>
        <end position="396"/>
    </location>
</feature>
<dbReference type="SUPFAM" id="SSF54768">
    <property type="entry name" value="dsRNA-binding domain-like"/>
    <property type="match status" value="1"/>
</dbReference>